<dbReference type="AlphaFoldDB" id="A0A3P3VS43"/>
<keyword evidence="1" id="KW-0732">Signal</keyword>
<accession>A0A3P3VS43</accession>
<dbReference type="EMBL" id="QWEZ01000001">
    <property type="protein sequence ID" value="RRJ85264.1"/>
    <property type="molecule type" value="Genomic_DNA"/>
</dbReference>
<gene>
    <name evidence="2" type="ORF">D0544_09435</name>
</gene>
<dbReference type="InterPro" id="IPR011110">
    <property type="entry name" value="Reg_prop"/>
</dbReference>
<dbReference type="Gene3D" id="2.130.10.10">
    <property type="entry name" value="YVTN repeat-like/Quinoprotein amine dehydrogenase"/>
    <property type="match status" value="2"/>
</dbReference>
<reference evidence="2 3" key="2">
    <citation type="submission" date="2018-12" db="EMBL/GenBank/DDBJ databases">
        <title>Simiduia agarivorans gen. nov., sp. nov., a marine, agarolytic bacterium isolated from shallow coastal water from Keelung, Taiwan.</title>
        <authorList>
            <person name="Shieh W.Y."/>
        </authorList>
    </citation>
    <scope>NUCLEOTIDE SEQUENCE [LARGE SCALE GENOMIC DNA]</scope>
    <source>
        <strain evidence="2 3">GTF-13</strain>
    </source>
</reference>
<keyword evidence="3" id="KW-1185">Reference proteome</keyword>
<name>A0A3P3VS43_9GAMM</name>
<comment type="caution">
    <text evidence="2">The sequence shown here is derived from an EMBL/GenBank/DDBJ whole genome shotgun (WGS) entry which is preliminary data.</text>
</comment>
<proteinExistence type="predicted"/>
<dbReference type="InterPro" id="IPR015943">
    <property type="entry name" value="WD40/YVTN_repeat-like_dom_sf"/>
</dbReference>
<reference evidence="2 3" key="1">
    <citation type="submission" date="2018-08" db="EMBL/GenBank/DDBJ databases">
        <authorList>
            <person name="Khan S.A."/>
        </authorList>
    </citation>
    <scope>NUCLEOTIDE SEQUENCE [LARGE SCALE GENOMIC DNA]</scope>
    <source>
        <strain evidence="2 3">GTF-13</strain>
    </source>
</reference>
<dbReference type="SUPFAM" id="SSF63829">
    <property type="entry name" value="Calcium-dependent phosphotriesterase"/>
    <property type="match status" value="2"/>
</dbReference>
<protein>
    <submittedName>
        <fullName evidence="2">Regulator</fullName>
    </submittedName>
</protein>
<dbReference type="Proteomes" id="UP000280792">
    <property type="component" value="Unassembled WGS sequence"/>
</dbReference>
<feature type="chain" id="PRO_5018164593" evidence="1">
    <location>
        <begin position="21"/>
        <end position="413"/>
    </location>
</feature>
<evidence type="ECO:0000313" key="3">
    <source>
        <dbReference type="Proteomes" id="UP000280792"/>
    </source>
</evidence>
<organism evidence="2 3">
    <name type="scientific">Aestuariirhabdus litorea</name>
    <dbReference type="NCBI Taxonomy" id="2528527"/>
    <lineage>
        <taxon>Bacteria</taxon>
        <taxon>Pseudomonadati</taxon>
        <taxon>Pseudomonadota</taxon>
        <taxon>Gammaproteobacteria</taxon>
        <taxon>Oceanospirillales</taxon>
        <taxon>Aestuariirhabdaceae</taxon>
        <taxon>Aestuariirhabdus</taxon>
    </lineage>
</organism>
<sequence length="413" mass="44894">MSWKIKAGVALGMAGLVAMVLVNNNRPQESTEHTPVSAAKLPAGATLPPGHMPIEQGLGIASTTPVDHPTIPQGKFTQFEMGNRNVKSILPVGESVWIGSSGGALRYDLGKNDYQHYNTQNGLLANGVFNIAEVNGKIAVGTYGGGLSILEDEEKGRWKIYNVPEGLGDAFVYGTLQMTNGDIWIATWTGANRIKGGKLDDPAAWEVYTVENTDGGVPNDWVYGLAEGLNGDLWMATEGGLALYRDGQWKNWRHADGLGAPYELMEKQNPVRTDPAQFSEHHARQKIEMGLEGVSTAYNPNYIISLVVDDEGVVWAGTWGAGLSRFDGERWTTLTMDDGLPNNHIFALYIDSKKRLWVGTSKGLARREADGSFRVFTRADGLYSDAVFSMSEESEGVYWIGSFGGVARITSLD</sequence>
<dbReference type="RefSeq" id="WP_125015690.1">
    <property type="nucleotide sequence ID" value="NZ_QWEZ01000001.1"/>
</dbReference>
<feature type="signal peptide" evidence="1">
    <location>
        <begin position="1"/>
        <end position="20"/>
    </location>
</feature>
<evidence type="ECO:0000256" key="1">
    <source>
        <dbReference type="SAM" id="SignalP"/>
    </source>
</evidence>
<evidence type="ECO:0000313" key="2">
    <source>
        <dbReference type="EMBL" id="RRJ85264.1"/>
    </source>
</evidence>
<dbReference type="Pfam" id="PF07494">
    <property type="entry name" value="Reg_prop"/>
    <property type="match status" value="2"/>
</dbReference>